<evidence type="ECO:0000313" key="6">
    <source>
        <dbReference type="Proteomes" id="UP001056012"/>
    </source>
</evidence>
<evidence type="ECO:0000256" key="3">
    <source>
        <dbReference type="SAM" id="SignalP"/>
    </source>
</evidence>
<evidence type="ECO:0000313" key="5">
    <source>
        <dbReference type="EMBL" id="USP78051.1"/>
    </source>
</evidence>
<dbReference type="VEuPathDB" id="FungiDB:yc1106_05325"/>
<dbReference type="EMBL" id="CP089277">
    <property type="protein sequence ID" value="USP78051.1"/>
    <property type="molecule type" value="Genomic_DNA"/>
</dbReference>
<keyword evidence="1 3" id="KW-0732">Signal</keyword>
<dbReference type="PANTHER" id="PTHR34997:SF2">
    <property type="entry name" value="LYSM DOMAIN-CONTAINING PROTEIN-RELATED"/>
    <property type="match status" value="1"/>
</dbReference>
<evidence type="ECO:0000259" key="4">
    <source>
        <dbReference type="PROSITE" id="PS51212"/>
    </source>
</evidence>
<dbReference type="Gene3D" id="3.10.350.10">
    <property type="entry name" value="LysM domain"/>
    <property type="match status" value="5"/>
</dbReference>
<proteinExistence type="predicted"/>
<dbReference type="InterPro" id="IPR052210">
    <property type="entry name" value="LysM1-like"/>
</dbReference>
<name>A0A9Q9DU37_CURCL</name>
<reference evidence="5" key="1">
    <citation type="submission" date="2021-12" db="EMBL/GenBank/DDBJ databases">
        <title>Curvularia clavata genome.</title>
        <authorList>
            <person name="Cao Y."/>
        </authorList>
    </citation>
    <scope>NUCLEOTIDE SEQUENCE</scope>
    <source>
        <strain evidence="5">Yc1106</strain>
    </source>
</reference>
<feature type="domain" description="WSC" evidence="4">
    <location>
        <begin position="116"/>
        <end position="210"/>
    </location>
</feature>
<feature type="region of interest" description="Disordered" evidence="2">
    <location>
        <begin position="415"/>
        <end position="449"/>
    </location>
</feature>
<dbReference type="OrthoDB" id="2281372at2759"/>
<dbReference type="SMART" id="SM00321">
    <property type="entry name" value="WSC"/>
    <property type="match status" value="1"/>
</dbReference>
<dbReference type="Proteomes" id="UP001056012">
    <property type="component" value="Chromosome 4"/>
</dbReference>
<gene>
    <name evidence="5" type="ORF">yc1106_05325</name>
</gene>
<dbReference type="Pfam" id="PF01822">
    <property type="entry name" value="WSC"/>
    <property type="match status" value="1"/>
</dbReference>
<evidence type="ECO:0000256" key="2">
    <source>
        <dbReference type="SAM" id="MobiDB-lite"/>
    </source>
</evidence>
<dbReference type="GO" id="GO:0008061">
    <property type="term" value="F:chitin binding"/>
    <property type="evidence" value="ECO:0007669"/>
    <property type="project" value="InterPro"/>
</dbReference>
<organism evidence="5 6">
    <name type="scientific">Curvularia clavata</name>
    <dbReference type="NCBI Taxonomy" id="95742"/>
    <lineage>
        <taxon>Eukaryota</taxon>
        <taxon>Fungi</taxon>
        <taxon>Dikarya</taxon>
        <taxon>Ascomycota</taxon>
        <taxon>Pezizomycotina</taxon>
        <taxon>Dothideomycetes</taxon>
        <taxon>Pleosporomycetidae</taxon>
        <taxon>Pleosporales</taxon>
        <taxon>Pleosporineae</taxon>
        <taxon>Pleosporaceae</taxon>
        <taxon>Curvularia</taxon>
    </lineage>
</organism>
<sequence>MRTSLALLFAAFAQRAVSTSRPLLQWDPDTVKDCVDWYNNGQGDTCEYIRKIVGSTPEEFNEWNPSVGLDCSGWHWQSYCVMTQSKLDSGKPTTTSSVLKTATTSEASSLAPSPTAWDALGCYAQNPTRPVLELNMNANGDTFLTIPKCKDSCYRRAFQFAGVQEGNQCWCSSYVGGEWTKDQTDCNAPCAGDEAEMCGGKGVINVFEALENDTPVAIIASSASGTTTTTKSVSVTTTTTKSASVTTTATKSASIQAAVASNGAMKNRALFGMAFIHSLLPTPTFTATLSSTASLLLIGGFFHVAVSAARILPRDGPSPALPYADDTTKYYSWWLDYESVGSCADMLEANFINLEEFCRWNPSVNAACDNLVVGESYCIETADEVTALAPAPTSSSASSVLPSAVLTPSTFTTSPKPIATSSASQSTPPSTTTTTSAGNGVETPQPTQPGMVSNCNKFHYIGPNTVCSQVLSYQKISMEDLYRWNPSVNTDCTGLQKLVNVCVRVIGATTTTKPSTTTSPGNGIQTPQPTQPGMVANCNKFHFINQGVVCSQVISYQKITLQDFVKWNPTVKDDCSGMWADVNVCVDVIGGSSPTPTTSAGNGIQTPQPTQPGMISNCKKFHYAAEGVVCSQLTSYNKTSLADFVKWNPGVGSDCRTMWANTYFCVGI</sequence>
<dbReference type="InterPro" id="IPR002889">
    <property type="entry name" value="WSC_carb-bd"/>
</dbReference>
<feature type="compositionally biased region" description="Low complexity" evidence="2">
    <location>
        <begin position="419"/>
        <end position="437"/>
    </location>
</feature>
<feature type="signal peptide" evidence="3">
    <location>
        <begin position="1"/>
        <end position="18"/>
    </location>
</feature>
<dbReference type="PANTHER" id="PTHR34997">
    <property type="entry name" value="AM15"/>
    <property type="match status" value="1"/>
</dbReference>
<accession>A0A9Q9DU37</accession>
<dbReference type="InterPro" id="IPR036779">
    <property type="entry name" value="LysM_dom_sf"/>
</dbReference>
<protein>
    <submittedName>
        <fullName evidence="5">LysM domain-containing protein</fullName>
    </submittedName>
</protein>
<keyword evidence="6" id="KW-1185">Reference proteome</keyword>
<evidence type="ECO:0000256" key="1">
    <source>
        <dbReference type="ARBA" id="ARBA00022729"/>
    </source>
</evidence>
<feature type="chain" id="PRO_5040138704" evidence="3">
    <location>
        <begin position="19"/>
        <end position="668"/>
    </location>
</feature>
<dbReference type="AlphaFoldDB" id="A0A9Q9DU37"/>
<dbReference type="PROSITE" id="PS51212">
    <property type="entry name" value="WSC"/>
    <property type="match status" value="1"/>
</dbReference>